<proteinExistence type="predicted"/>
<comment type="caution">
    <text evidence="2">The sequence shown here is derived from an EMBL/GenBank/DDBJ whole genome shotgun (WGS) entry which is preliminary data.</text>
</comment>
<feature type="coiled-coil region" evidence="1">
    <location>
        <begin position="17"/>
        <end position="44"/>
    </location>
</feature>
<keyword evidence="1" id="KW-0175">Coiled coil</keyword>
<gene>
    <name evidence="2" type="ORF">A1O5_12441</name>
</gene>
<evidence type="ECO:0008006" key="4">
    <source>
        <dbReference type="Google" id="ProtNLM"/>
    </source>
</evidence>
<dbReference type="SUPFAM" id="SSF47459">
    <property type="entry name" value="HLH, helix-loop-helix DNA-binding domain"/>
    <property type="match status" value="1"/>
</dbReference>
<accession>W9VZG8</accession>
<name>W9VZG8_9EURO</name>
<dbReference type="EMBL" id="AMGX01000034">
    <property type="protein sequence ID" value="EXJ57651.1"/>
    <property type="molecule type" value="Genomic_DNA"/>
</dbReference>
<protein>
    <recommendedName>
        <fullName evidence="4">BHLH domain-containing protein</fullName>
    </recommendedName>
</protein>
<reference evidence="2 3" key="1">
    <citation type="submission" date="2013-03" db="EMBL/GenBank/DDBJ databases">
        <title>The Genome Sequence of Cladophialophora psammophila CBS 110553.</title>
        <authorList>
            <consortium name="The Broad Institute Genomics Platform"/>
            <person name="Cuomo C."/>
            <person name="de Hoog S."/>
            <person name="Gorbushina A."/>
            <person name="Walker B."/>
            <person name="Young S.K."/>
            <person name="Zeng Q."/>
            <person name="Gargeya S."/>
            <person name="Fitzgerald M."/>
            <person name="Haas B."/>
            <person name="Abouelleil A."/>
            <person name="Allen A.W."/>
            <person name="Alvarado L."/>
            <person name="Arachchi H.M."/>
            <person name="Berlin A.M."/>
            <person name="Chapman S.B."/>
            <person name="Gainer-Dewar J."/>
            <person name="Goldberg J."/>
            <person name="Griggs A."/>
            <person name="Gujja S."/>
            <person name="Hansen M."/>
            <person name="Howarth C."/>
            <person name="Imamovic A."/>
            <person name="Ireland A."/>
            <person name="Larimer J."/>
            <person name="McCowan C."/>
            <person name="Murphy C."/>
            <person name="Pearson M."/>
            <person name="Poon T.W."/>
            <person name="Priest M."/>
            <person name="Roberts A."/>
            <person name="Saif S."/>
            <person name="Shea T."/>
            <person name="Sisk P."/>
            <person name="Sykes S."/>
            <person name="Wortman J."/>
            <person name="Nusbaum C."/>
            <person name="Birren B."/>
        </authorList>
    </citation>
    <scope>NUCLEOTIDE SEQUENCE [LARGE SCALE GENOMIC DNA]</scope>
    <source>
        <strain evidence="2 3">CBS 110553</strain>
    </source>
</reference>
<dbReference type="OrthoDB" id="5344169at2759"/>
<dbReference type="InterPro" id="IPR036638">
    <property type="entry name" value="HLH_DNA-bd_sf"/>
</dbReference>
<dbReference type="Proteomes" id="UP000019471">
    <property type="component" value="Unassembled WGS sequence"/>
</dbReference>
<dbReference type="HOGENOM" id="CLU_2922453_0_0_1"/>
<evidence type="ECO:0000313" key="2">
    <source>
        <dbReference type="EMBL" id="EXJ57651.1"/>
    </source>
</evidence>
<dbReference type="AlphaFoldDB" id="W9VZG8"/>
<dbReference type="GeneID" id="19197127"/>
<dbReference type="RefSeq" id="XP_007751200.1">
    <property type="nucleotide sequence ID" value="XM_007753010.1"/>
</dbReference>
<sequence>MDSVDRQKRGPSRAITVEKAVDYIIALQQEVDRLRKESSTAAQDVRVLFDRNSSSNNTTSS</sequence>
<dbReference type="GO" id="GO:0046983">
    <property type="term" value="F:protein dimerization activity"/>
    <property type="evidence" value="ECO:0007669"/>
    <property type="project" value="InterPro"/>
</dbReference>
<keyword evidence="3" id="KW-1185">Reference proteome</keyword>
<evidence type="ECO:0000313" key="3">
    <source>
        <dbReference type="Proteomes" id="UP000019471"/>
    </source>
</evidence>
<evidence type="ECO:0000256" key="1">
    <source>
        <dbReference type="SAM" id="Coils"/>
    </source>
</evidence>
<organism evidence="2 3">
    <name type="scientific">Cladophialophora psammophila CBS 110553</name>
    <dbReference type="NCBI Taxonomy" id="1182543"/>
    <lineage>
        <taxon>Eukaryota</taxon>
        <taxon>Fungi</taxon>
        <taxon>Dikarya</taxon>
        <taxon>Ascomycota</taxon>
        <taxon>Pezizomycotina</taxon>
        <taxon>Eurotiomycetes</taxon>
        <taxon>Chaetothyriomycetidae</taxon>
        <taxon>Chaetothyriales</taxon>
        <taxon>Herpotrichiellaceae</taxon>
        <taxon>Cladophialophora</taxon>
    </lineage>
</organism>